<feature type="binding site" evidence="3">
    <location>
        <position position="241"/>
    </location>
    <ligand>
        <name>Mg(2+)</name>
        <dbReference type="ChEBI" id="CHEBI:18420"/>
        <label>1</label>
    </ligand>
</feature>
<feature type="binding site" evidence="3">
    <location>
        <position position="433"/>
    </location>
    <ligand>
        <name>Mg(2+)</name>
        <dbReference type="ChEBI" id="CHEBI:18420"/>
        <label>1</label>
    </ligand>
</feature>
<dbReference type="InterPro" id="IPR000387">
    <property type="entry name" value="Tyr_Pase_dom"/>
</dbReference>
<feature type="binding site" evidence="3">
    <location>
        <position position="242"/>
    </location>
    <ligand>
        <name>Mg(2+)</name>
        <dbReference type="ChEBI" id="CHEBI:18420"/>
        <label>1</label>
    </ligand>
</feature>
<evidence type="ECO:0000256" key="2">
    <source>
        <dbReference type="ARBA" id="ARBA00022801"/>
    </source>
</evidence>
<feature type="binding site" evidence="3">
    <location>
        <position position="243"/>
    </location>
    <ligand>
        <name>Mg(2+)</name>
        <dbReference type="ChEBI" id="CHEBI:18420"/>
        <label>1</label>
    </ligand>
</feature>
<evidence type="ECO:0000313" key="6">
    <source>
        <dbReference type="EMBL" id="QGY05863.1"/>
    </source>
</evidence>
<dbReference type="InterPro" id="IPR036705">
    <property type="entry name" value="Ribosyl_crysJ1_sf"/>
</dbReference>
<feature type="binding site" evidence="3">
    <location>
        <position position="436"/>
    </location>
    <ligand>
        <name>Mg(2+)</name>
        <dbReference type="ChEBI" id="CHEBI:18420"/>
        <label>1</label>
    </ligand>
</feature>
<dbReference type="Pfam" id="PF22784">
    <property type="entry name" value="PTP-SAK"/>
    <property type="match status" value="1"/>
</dbReference>
<dbReference type="PROSITE" id="PS50206">
    <property type="entry name" value="RHODANESE_3"/>
    <property type="match status" value="1"/>
</dbReference>
<accession>A0A6B9FT40</accession>
<dbReference type="EMBL" id="CP043538">
    <property type="protein sequence ID" value="QGY05863.1"/>
    <property type="molecule type" value="Genomic_DNA"/>
</dbReference>
<organism evidence="6 7">
    <name type="scientific">Methylobacterium mesophilicum SR1.6/6</name>
    <dbReference type="NCBI Taxonomy" id="908290"/>
    <lineage>
        <taxon>Bacteria</taxon>
        <taxon>Pseudomonadati</taxon>
        <taxon>Pseudomonadota</taxon>
        <taxon>Alphaproteobacteria</taxon>
        <taxon>Hyphomicrobiales</taxon>
        <taxon>Methylobacteriaceae</taxon>
        <taxon>Methylobacterium</taxon>
    </lineage>
</organism>
<keyword evidence="3" id="KW-0460">Magnesium</keyword>
<feature type="domain" description="Rhodanese" evidence="5">
    <location>
        <begin position="84"/>
        <end position="167"/>
    </location>
</feature>
<dbReference type="KEGG" id="mmes:MMSR116_31180"/>
<dbReference type="Proteomes" id="UP000012488">
    <property type="component" value="Chromosome"/>
</dbReference>
<dbReference type="InterPro" id="IPR029021">
    <property type="entry name" value="Prot-tyrosine_phosphatase-like"/>
</dbReference>
<keyword evidence="2" id="KW-0378">Hydrolase</keyword>
<dbReference type="PANTHER" id="PTHR16222">
    <property type="entry name" value="ADP-RIBOSYLGLYCOHYDROLASE"/>
    <property type="match status" value="1"/>
</dbReference>
<evidence type="ECO:0000259" key="4">
    <source>
        <dbReference type="PROSITE" id="PS50056"/>
    </source>
</evidence>
<evidence type="ECO:0000313" key="7">
    <source>
        <dbReference type="Proteomes" id="UP000012488"/>
    </source>
</evidence>
<dbReference type="Gene3D" id="1.10.4080.10">
    <property type="entry name" value="ADP-ribosylation/Crystallin J1"/>
    <property type="match status" value="1"/>
</dbReference>
<dbReference type="Gene3D" id="3.90.190.10">
    <property type="entry name" value="Protein tyrosine phosphatase superfamily"/>
    <property type="match status" value="1"/>
</dbReference>
<reference evidence="6 7" key="1">
    <citation type="journal article" date="2012" name="Genet. Mol. Biol.">
        <title>Analysis of 16S rRNA and mxaF genes revealing insights into Methylobacterium niche-specific plant association.</title>
        <authorList>
            <person name="Dourado M.N."/>
            <person name="Andreote F.D."/>
            <person name="Dini-Andreote F."/>
            <person name="Conti R."/>
            <person name="Araujo J.M."/>
            <person name="Araujo W.L."/>
        </authorList>
    </citation>
    <scope>NUCLEOTIDE SEQUENCE [LARGE SCALE GENOMIC DNA]</scope>
    <source>
        <strain evidence="6 7">SR1.6/6</strain>
    </source>
</reference>
<dbReference type="Pfam" id="PF03747">
    <property type="entry name" value="ADP_ribosyl_GH"/>
    <property type="match status" value="1"/>
</dbReference>
<dbReference type="EC" id="3.1.3.48" evidence="1"/>
<dbReference type="SUPFAM" id="SSF52799">
    <property type="entry name" value="(Phosphotyrosine protein) phosphatases II"/>
    <property type="match status" value="1"/>
</dbReference>
<dbReference type="RefSeq" id="WP_010687012.1">
    <property type="nucleotide sequence ID" value="NZ_CP043538.1"/>
</dbReference>
<dbReference type="PANTHER" id="PTHR16222:SF12">
    <property type="entry name" value="ADP-RIBOSYLGLYCOHYDROLASE-RELATED"/>
    <property type="match status" value="1"/>
</dbReference>
<sequence length="483" mass="51377">MTSHRETAAIRIAELPAGTLGGLVGVTFAPGKQQADGLTGRHDRDLAADLDAVAAWGAAAVVTLMETDELDRYRIREIGAEVRARFIEWHHLPIRDVDVPDAAFEAAWPQHSARLRLLVSAGNRVLIHCRGGLGRAGMVAARLLVELGAAPAEAVAAVRRARDPRAIETRAQEDWVRKGRPQSVVRPEADGARDRAVGAMLGLAVGDAVGTTIEFSAKPRRAVLSDMVGGGPFRLKPGQWTDDTAMALALADSLLAHPDLNSDDLARRFVSWYRDGIYSCTGACFDIGTATAAALRRYERTSDPIAGSTDPGTAGNGSIMRLAPVAVRHWRDRTAMLRVARDQSRVTHAALEAIEGCELLADLLAAAIGGAALSDLVVSDAAHRIRGFRPGQLRDEVRGTGYVVASLHAALWAVSRTSTFRDAVLLAANLGQDADTTAAVAGQIAGALYGAADIPADWLDRLAWRGRIERMAGDLFDAARVAA</sequence>
<dbReference type="SUPFAM" id="SSF101478">
    <property type="entry name" value="ADP-ribosylglycohydrolase"/>
    <property type="match status" value="1"/>
</dbReference>
<dbReference type="GO" id="GO:0046872">
    <property type="term" value="F:metal ion binding"/>
    <property type="evidence" value="ECO:0007669"/>
    <property type="project" value="UniProtKB-KW"/>
</dbReference>
<dbReference type="InterPro" id="IPR057023">
    <property type="entry name" value="PTP-SAK"/>
</dbReference>
<dbReference type="InterPro" id="IPR005502">
    <property type="entry name" value="Ribosyl_crysJ1"/>
</dbReference>
<reference evidence="6 7" key="2">
    <citation type="journal article" date="2013" name="Genome Announc.">
        <title>Draft Genome Sequence of Methylobacterium mesophilicum Strain SR1.6/6, Isolated from Citrus sinensis.</title>
        <authorList>
            <person name="Marinho Almeida D."/>
            <person name="Dini-Andreote F."/>
            <person name="Camargo Neves A.A."/>
            <person name="Juca Ramos R.T."/>
            <person name="Andreote F.D."/>
            <person name="Carneiro A.R."/>
            <person name="Oliveira de Souza Lima A."/>
            <person name="Caracciolo Gomes de Sa P.H."/>
            <person name="Ribeiro Barbosa M.S."/>
            <person name="Araujo W.L."/>
            <person name="Silva A."/>
        </authorList>
    </citation>
    <scope>NUCLEOTIDE SEQUENCE [LARGE SCALE GENOMIC DNA]</scope>
    <source>
        <strain evidence="6 7">SR1.6/6</strain>
    </source>
</reference>
<dbReference type="InterPro" id="IPR001763">
    <property type="entry name" value="Rhodanese-like_dom"/>
</dbReference>
<feature type="domain" description="Tyrosine specific protein phosphatases" evidence="4">
    <location>
        <begin position="120"/>
        <end position="162"/>
    </location>
</feature>
<feature type="binding site" evidence="3">
    <location>
        <position position="435"/>
    </location>
    <ligand>
        <name>Mg(2+)</name>
        <dbReference type="ChEBI" id="CHEBI:18420"/>
        <label>1</label>
    </ligand>
</feature>
<evidence type="ECO:0000259" key="5">
    <source>
        <dbReference type="PROSITE" id="PS50206"/>
    </source>
</evidence>
<gene>
    <name evidence="6" type="ORF">MMSR116_31180</name>
</gene>
<name>A0A6B9FT40_9HYPH</name>
<dbReference type="PROSITE" id="PS50056">
    <property type="entry name" value="TYR_PHOSPHATASE_2"/>
    <property type="match status" value="1"/>
</dbReference>
<proteinExistence type="predicted"/>
<dbReference type="InterPro" id="IPR050792">
    <property type="entry name" value="ADP-ribosylglycohydrolase"/>
</dbReference>
<evidence type="ECO:0000256" key="3">
    <source>
        <dbReference type="PIRSR" id="PIRSR605502-1"/>
    </source>
</evidence>
<dbReference type="GO" id="GO:0004725">
    <property type="term" value="F:protein tyrosine phosphatase activity"/>
    <property type="evidence" value="ECO:0007669"/>
    <property type="project" value="UniProtKB-EC"/>
</dbReference>
<protein>
    <recommendedName>
        <fullName evidence="1">protein-tyrosine-phosphatase</fullName>
        <ecNumber evidence="1">3.1.3.48</ecNumber>
    </recommendedName>
</protein>
<keyword evidence="3" id="KW-0479">Metal-binding</keyword>
<dbReference type="OrthoDB" id="9806482at2"/>
<dbReference type="AlphaFoldDB" id="A0A6B9FT40"/>
<comment type="cofactor">
    <cofactor evidence="3">
        <name>Mg(2+)</name>
        <dbReference type="ChEBI" id="CHEBI:18420"/>
    </cofactor>
    <text evidence="3">Binds 2 magnesium ions per subunit.</text>
</comment>
<evidence type="ECO:0000256" key="1">
    <source>
        <dbReference type="ARBA" id="ARBA00013064"/>
    </source>
</evidence>